<organism evidence="1 2">
    <name type="scientific">Hygrophoropsis aurantiaca</name>
    <dbReference type="NCBI Taxonomy" id="72124"/>
    <lineage>
        <taxon>Eukaryota</taxon>
        <taxon>Fungi</taxon>
        <taxon>Dikarya</taxon>
        <taxon>Basidiomycota</taxon>
        <taxon>Agaricomycotina</taxon>
        <taxon>Agaricomycetes</taxon>
        <taxon>Agaricomycetidae</taxon>
        <taxon>Boletales</taxon>
        <taxon>Coniophorineae</taxon>
        <taxon>Hygrophoropsidaceae</taxon>
        <taxon>Hygrophoropsis</taxon>
    </lineage>
</organism>
<protein>
    <submittedName>
        <fullName evidence="1">Uncharacterized protein</fullName>
    </submittedName>
</protein>
<name>A0ACB8AJG9_9AGAM</name>
<dbReference type="Proteomes" id="UP000790377">
    <property type="component" value="Unassembled WGS sequence"/>
</dbReference>
<proteinExistence type="predicted"/>
<reference evidence="1" key="1">
    <citation type="journal article" date="2021" name="New Phytol.">
        <title>Evolutionary innovations through gain and loss of genes in the ectomycorrhizal Boletales.</title>
        <authorList>
            <person name="Wu G."/>
            <person name="Miyauchi S."/>
            <person name="Morin E."/>
            <person name="Kuo A."/>
            <person name="Drula E."/>
            <person name="Varga T."/>
            <person name="Kohler A."/>
            <person name="Feng B."/>
            <person name="Cao Y."/>
            <person name="Lipzen A."/>
            <person name="Daum C."/>
            <person name="Hundley H."/>
            <person name="Pangilinan J."/>
            <person name="Johnson J."/>
            <person name="Barry K."/>
            <person name="LaButti K."/>
            <person name="Ng V."/>
            <person name="Ahrendt S."/>
            <person name="Min B."/>
            <person name="Choi I.G."/>
            <person name="Park H."/>
            <person name="Plett J.M."/>
            <person name="Magnuson J."/>
            <person name="Spatafora J.W."/>
            <person name="Nagy L.G."/>
            <person name="Henrissat B."/>
            <person name="Grigoriev I.V."/>
            <person name="Yang Z.L."/>
            <person name="Xu J."/>
            <person name="Martin F.M."/>
        </authorList>
    </citation>
    <scope>NUCLEOTIDE SEQUENCE</scope>
    <source>
        <strain evidence="1">ATCC 28755</strain>
    </source>
</reference>
<keyword evidence="2" id="KW-1185">Reference proteome</keyword>
<dbReference type="EMBL" id="MU267637">
    <property type="protein sequence ID" value="KAH7913081.1"/>
    <property type="molecule type" value="Genomic_DNA"/>
</dbReference>
<evidence type="ECO:0000313" key="2">
    <source>
        <dbReference type="Proteomes" id="UP000790377"/>
    </source>
</evidence>
<comment type="caution">
    <text evidence="1">The sequence shown here is derived from an EMBL/GenBank/DDBJ whole genome shotgun (WGS) entry which is preliminary data.</text>
</comment>
<evidence type="ECO:0000313" key="1">
    <source>
        <dbReference type="EMBL" id="KAH7913081.1"/>
    </source>
</evidence>
<sequence length="204" mass="22753">MGLSNAKSRNAYQINIGCVDRQAYEGLLRCAAWIYSAAQQGMYSTAPQGYIPSRNKDPAPRRYRVLERPTILEQANDASLYAWAERAIGASTCDFATLHLIAAYTGRCHSIIEAYSHSSVLRRGSKVTFSSFVEAQKLPIRHPSSSKVILRGESHSCIPWLAAIHIIPWHKPFISYRGGSHSCIPWLAAIHVIVERHAQSYSRA</sequence>
<accession>A0ACB8AJG9</accession>
<gene>
    <name evidence="1" type="ORF">BJ138DRAFT_676446</name>
</gene>